<evidence type="ECO:0000313" key="1">
    <source>
        <dbReference type="EMBL" id="EJF91682.1"/>
    </source>
</evidence>
<dbReference type="STRING" id="1094558.ME5_00061"/>
<dbReference type="Proteomes" id="UP000008952">
    <property type="component" value="Unassembled WGS sequence"/>
</dbReference>
<dbReference type="AlphaFoldDB" id="J1K2H0"/>
<comment type="caution">
    <text evidence="1">The sequence shown here is derived from an EMBL/GenBank/DDBJ whole genome shotgun (WGS) entry which is preliminary data.</text>
</comment>
<keyword evidence="2" id="KW-1185">Reference proteome</keyword>
<reference evidence="1 2" key="1">
    <citation type="submission" date="2012-03" db="EMBL/GenBank/DDBJ databases">
        <title>The Genome Sequence of Bartonella tamiae Th239.</title>
        <authorList>
            <consortium name="The Broad Institute Genome Sequencing Platform"/>
            <consortium name="The Broad Institute Genome Sequencing Center for Infectious Disease"/>
            <person name="Feldgarden M."/>
            <person name="Kirby J."/>
            <person name="Kosoy M."/>
            <person name="Birtles R."/>
            <person name="Probert W.S."/>
            <person name="Chiaraviglio L."/>
            <person name="Young S.K."/>
            <person name="Zeng Q."/>
            <person name="Gargeya S."/>
            <person name="Fitzgerald M."/>
            <person name="Haas B."/>
            <person name="Abouelleil A."/>
            <person name="Alvarado L."/>
            <person name="Arachchi H.M."/>
            <person name="Berlin A."/>
            <person name="Chapman S.B."/>
            <person name="Gearin G."/>
            <person name="Goldberg J."/>
            <person name="Griggs A."/>
            <person name="Gujja S."/>
            <person name="Hansen M."/>
            <person name="Heiman D."/>
            <person name="Howarth C."/>
            <person name="Larimer J."/>
            <person name="Lui A."/>
            <person name="MacDonald P.J.P."/>
            <person name="McCowen C."/>
            <person name="Montmayeur A."/>
            <person name="Murphy C."/>
            <person name="Neiman D."/>
            <person name="Pearson M."/>
            <person name="Priest M."/>
            <person name="Roberts A."/>
            <person name="Saif S."/>
            <person name="Shea T."/>
            <person name="Sisk P."/>
            <person name="Stolte C."/>
            <person name="Sykes S."/>
            <person name="Wortman J."/>
            <person name="Nusbaum C."/>
            <person name="Birren B."/>
        </authorList>
    </citation>
    <scope>NUCLEOTIDE SEQUENCE [LARGE SCALE GENOMIC DNA]</scope>
    <source>
        <strain evidence="1 2">Th239</strain>
    </source>
</reference>
<dbReference type="Pfam" id="PF11836">
    <property type="entry name" value="Phage_TAC_11"/>
    <property type="match status" value="1"/>
</dbReference>
<name>J1K2H0_9HYPH</name>
<gene>
    <name evidence="1" type="ORF">ME5_00061</name>
</gene>
<dbReference type="OrthoDB" id="7509188at2"/>
<sequence length="196" mass="21323">MANRSGKTILNFGENRYVFKIGYGQIKDIQDSVDAGPFFILDSFLNGEYRIDYIREVIRYGLVGGGIHEIEALKIVECYVEDIDNYSLHNNALIASVILSSAIQGAPEEDKSIKRNARGDGSNEPPLSNGKIRFSSVYGAGAVIGFTPMQIDQMSIWEFNAAIEGYIAANSASDKSGTKLTAEEAEELAADILAIS</sequence>
<organism evidence="1 2">
    <name type="scientific">Bartonella tamiae Th239</name>
    <dbReference type="NCBI Taxonomy" id="1094558"/>
    <lineage>
        <taxon>Bacteria</taxon>
        <taxon>Pseudomonadati</taxon>
        <taxon>Pseudomonadota</taxon>
        <taxon>Alphaproteobacteria</taxon>
        <taxon>Hyphomicrobiales</taxon>
        <taxon>Bartonellaceae</taxon>
        <taxon>Bartonella</taxon>
    </lineage>
</organism>
<dbReference type="InterPro" id="IPR021791">
    <property type="entry name" value="Phage_TAC_11"/>
</dbReference>
<dbReference type="EMBL" id="AIMB01000001">
    <property type="protein sequence ID" value="EJF91682.1"/>
    <property type="molecule type" value="Genomic_DNA"/>
</dbReference>
<dbReference type="eggNOG" id="ENOG5032XFF">
    <property type="taxonomic scope" value="Bacteria"/>
</dbReference>
<dbReference type="RefSeq" id="WP_008037331.1">
    <property type="nucleotide sequence ID" value="NZ_JH725147.1"/>
</dbReference>
<accession>J1K2H0</accession>
<evidence type="ECO:0000313" key="2">
    <source>
        <dbReference type="Proteomes" id="UP000008952"/>
    </source>
</evidence>
<dbReference type="PATRIC" id="fig|1094558.3.peg.62"/>
<proteinExistence type="predicted"/>
<dbReference type="HOGENOM" id="CLU_1440255_0_0_5"/>
<protein>
    <submittedName>
        <fullName evidence="1">Uncharacterized protein</fullName>
    </submittedName>
</protein>